<dbReference type="GO" id="GO:0005743">
    <property type="term" value="C:mitochondrial inner membrane"/>
    <property type="evidence" value="ECO:0007669"/>
    <property type="project" value="UniProtKB-SubCell"/>
</dbReference>
<proteinExistence type="inferred from homology"/>
<dbReference type="InterPro" id="IPR018086">
    <property type="entry name" value="NADH_UbQ_OxRdtase_su1_CS"/>
</dbReference>
<feature type="transmembrane region" description="Helical" evidence="12">
    <location>
        <begin position="277"/>
        <end position="294"/>
    </location>
</feature>
<evidence type="ECO:0000256" key="11">
    <source>
        <dbReference type="RuleBase" id="RU000473"/>
    </source>
</evidence>
<dbReference type="PROSITE" id="PS00667">
    <property type="entry name" value="COMPLEX1_ND1_1"/>
    <property type="match status" value="1"/>
</dbReference>
<keyword evidence="5" id="KW-0813">Transport</keyword>
<evidence type="ECO:0000256" key="2">
    <source>
        <dbReference type="ARBA" id="ARBA00004225"/>
    </source>
</evidence>
<dbReference type="Pfam" id="PF00146">
    <property type="entry name" value="NADHdh"/>
    <property type="match status" value="1"/>
</dbReference>
<keyword evidence="10" id="KW-0520">NAD</keyword>
<evidence type="ECO:0000256" key="8">
    <source>
        <dbReference type="ARBA" id="ARBA00023075"/>
    </source>
</evidence>
<accession>E1B2Q0</accession>
<comment type="similarity">
    <text evidence="3 10">Belongs to the complex I subunit 1 family.</text>
</comment>
<dbReference type="PANTHER" id="PTHR11432">
    <property type="entry name" value="NADH DEHYDROGENASE SUBUNIT 1"/>
    <property type="match status" value="1"/>
</dbReference>
<feature type="transmembrane region" description="Helical" evidence="12">
    <location>
        <begin position="128"/>
        <end position="149"/>
    </location>
</feature>
<keyword evidence="11 13" id="KW-0496">Mitochondrion</keyword>
<keyword evidence="7 12" id="KW-1133">Transmembrane helix</keyword>
<dbReference type="EMBL" id="HQ157565">
    <property type="protein sequence ID" value="ADM67897.1"/>
    <property type="molecule type" value="Genomic_DNA"/>
</dbReference>
<dbReference type="AlphaFoldDB" id="E1B2Q0"/>
<evidence type="ECO:0000256" key="6">
    <source>
        <dbReference type="ARBA" id="ARBA00022692"/>
    </source>
</evidence>
<organism evidence="13">
    <name type="scientific">Caligus rogercresseyi</name>
    <name type="common">Sea louse</name>
    <dbReference type="NCBI Taxonomy" id="217165"/>
    <lineage>
        <taxon>Eukaryota</taxon>
        <taxon>Metazoa</taxon>
        <taxon>Ecdysozoa</taxon>
        <taxon>Arthropoda</taxon>
        <taxon>Crustacea</taxon>
        <taxon>Multicrustacea</taxon>
        <taxon>Hexanauplia</taxon>
        <taxon>Copepoda</taxon>
        <taxon>Siphonostomatoida</taxon>
        <taxon>Caligidae</taxon>
        <taxon>Caligus</taxon>
    </lineage>
</organism>
<dbReference type="InterPro" id="IPR001694">
    <property type="entry name" value="NADH_UbQ_OxRdtase_su1/FPO"/>
</dbReference>
<evidence type="ECO:0000256" key="1">
    <source>
        <dbReference type="ARBA" id="ARBA00003257"/>
    </source>
</evidence>
<keyword evidence="8 11" id="KW-0830">Ubiquinone</keyword>
<dbReference type="PROSITE" id="PS00668">
    <property type="entry name" value="COMPLEX1_ND1_2"/>
    <property type="match status" value="1"/>
</dbReference>
<evidence type="ECO:0000256" key="12">
    <source>
        <dbReference type="SAM" id="Phobius"/>
    </source>
</evidence>
<protein>
    <recommendedName>
        <fullName evidence="4 11">NADH-ubiquinone oxidoreductase chain 1</fullName>
        <ecNumber evidence="11">7.1.1.2</ecNumber>
    </recommendedName>
</protein>
<sequence>MISIPVLVNVAFVTLLERKIIGYSQARKGPNKVSFMGVLQPFSDAIKLFMKEVGSFEFTNTKIYMISPLVGLSIILLIWNLYPLEMVFSGWKISWIALLVGMSLSVYPLFLMGWSSNCVYSYIGGIRGVAQVISYEVVFTMLIFVFMLLGSSYTMVMSMKFSGYFLVYILSPLLIFMWFMVGLAETNRTPFDFSEGESELVSGFNTEYGGSGFALIFMAEYASIIFLSSLFGVLMVNSSGFLFYIIMSCGCFVWVWSRVTYPRHRYDWLMMLCWKSLLPSVLLVSVSFLVMLICI</sequence>
<evidence type="ECO:0000256" key="10">
    <source>
        <dbReference type="RuleBase" id="RU000471"/>
    </source>
</evidence>
<comment type="catalytic activity">
    <reaction evidence="11">
        <text>a ubiquinone + NADH + 5 H(+)(in) = a ubiquinol + NAD(+) + 4 H(+)(out)</text>
        <dbReference type="Rhea" id="RHEA:29091"/>
        <dbReference type="Rhea" id="RHEA-COMP:9565"/>
        <dbReference type="Rhea" id="RHEA-COMP:9566"/>
        <dbReference type="ChEBI" id="CHEBI:15378"/>
        <dbReference type="ChEBI" id="CHEBI:16389"/>
        <dbReference type="ChEBI" id="CHEBI:17976"/>
        <dbReference type="ChEBI" id="CHEBI:57540"/>
        <dbReference type="ChEBI" id="CHEBI:57945"/>
        <dbReference type="EC" id="7.1.1.2"/>
    </reaction>
</comment>
<geneLocation type="mitochondrion" evidence="13"/>
<keyword evidence="9 12" id="KW-0472">Membrane</keyword>
<dbReference type="GO" id="GO:0008137">
    <property type="term" value="F:NADH dehydrogenase (ubiquinone) activity"/>
    <property type="evidence" value="ECO:0007669"/>
    <property type="project" value="UniProtKB-EC"/>
</dbReference>
<evidence type="ECO:0000256" key="9">
    <source>
        <dbReference type="ARBA" id="ARBA00023136"/>
    </source>
</evidence>
<feature type="transmembrane region" description="Helical" evidence="12">
    <location>
        <begin position="161"/>
        <end position="181"/>
    </location>
</feature>
<evidence type="ECO:0000256" key="5">
    <source>
        <dbReference type="ARBA" id="ARBA00022448"/>
    </source>
</evidence>
<name>E1B2Q0_CALRO</name>
<feature type="transmembrane region" description="Helical" evidence="12">
    <location>
        <begin position="241"/>
        <end position="257"/>
    </location>
</feature>
<evidence type="ECO:0000256" key="4">
    <source>
        <dbReference type="ARBA" id="ARBA00021009"/>
    </source>
</evidence>
<feature type="transmembrane region" description="Helical" evidence="12">
    <location>
        <begin position="213"/>
        <end position="234"/>
    </location>
</feature>
<evidence type="ECO:0000256" key="3">
    <source>
        <dbReference type="ARBA" id="ARBA00010535"/>
    </source>
</evidence>
<keyword evidence="6 10" id="KW-0812">Transmembrane</keyword>
<feature type="transmembrane region" description="Helical" evidence="12">
    <location>
        <begin position="63"/>
        <end position="82"/>
    </location>
</feature>
<dbReference type="PANTHER" id="PTHR11432:SF3">
    <property type="entry name" value="NADH-UBIQUINONE OXIDOREDUCTASE CHAIN 1"/>
    <property type="match status" value="1"/>
</dbReference>
<dbReference type="EC" id="7.1.1.2" evidence="11"/>
<reference evidence="13" key="1">
    <citation type="journal article" date="2012" name="Mar. Biotechnol.">
        <title>Genomic Resources for Sea Lice: Analysis of ESTs and Mitochondrial Genomes.</title>
        <authorList>
            <person name="Yasuike M."/>
            <person name="Leong J."/>
            <person name="Jantzen S.G."/>
            <person name="von Schalburg K.R."/>
            <person name="Nilsen F."/>
            <person name="Jones S.R."/>
            <person name="Koop B.F."/>
        </authorList>
    </citation>
    <scope>NUCLEOTIDE SEQUENCE</scope>
</reference>
<evidence type="ECO:0000313" key="13">
    <source>
        <dbReference type="EMBL" id="ADM67897.1"/>
    </source>
</evidence>
<dbReference type="GO" id="GO:0009060">
    <property type="term" value="P:aerobic respiration"/>
    <property type="evidence" value="ECO:0007669"/>
    <property type="project" value="TreeGrafter"/>
</dbReference>
<gene>
    <name evidence="13" type="primary">nad1</name>
</gene>
<evidence type="ECO:0000256" key="7">
    <source>
        <dbReference type="ARBA" id="ARBA00022989"/>
    </source>
</evidence>
<comment type="function">
    <text evidence="1">Core subunit of the mitochondrial membrane respiratory chain NADH dehydrogenase (Complex I) that is believed to belong to the minimal assembly required for catalysis. Complex I functions in the transfer of electrons from NADH to the respiratory chain. The immediate electron acceptor for the enzyme is believed to be ubiquinone.</text>
</comment>
<feature type="transmembrane region" description="Helical" evidence="12">
    <location>
        <begin position="94"/>
        <end position="116"/>
    </location>
</feature>
<dbReference type="GO" id="GO:0003954">
    <property type="term" value="F:NADH dehydrogenase activity"/>
    <property type="evidence" value="ECO:0007669"/>
    <property type="project" value="TreeGrafter"/>
</dbReference>
<comment type="subcellular location">
    <subcellularLocation>
        <location evidence="10">Mitochondrion inner membrane</location>
        <topology evidence="10">Multi-pass membrane protein</topology>
    </subcellularLocation>
    <subcellularLocation>
        <location evidence="2">Mitochondrion membrane</location>
        <topology evidence="2">Multi-pass membrane protein</topology>
    </subcellularLocation>
</comment>